<evidence type="ECO:0000313" key="2">
    <source>
        <dbReference type="EMBL" id="KAH6687211.1"/>
    </source>
</evidence>
<dbReference type="PANTHER" id="PTHR46082:SF6">
    <property type="entry name" value="AAA+ ATPASE DOMAIN-CONTAINING PROTEIN-RELATED"/>
    <property type="match status" value="1"/>
</dbReference>
<organism evidence="2 3">
    <name type="scientific">Plectosphaerella plurivora</name>
    <dbReference type="NCBI Taxonomy" id="936078"/>
    <lineage>
        <taxon>Eukaryota</taxon>
        <taxon>Fungi</taxon>
        <taxon>Dikarya</taxon>
        <taxon>Ascomycota</taxon>
        <taxon>Pezizomycotina</taxon>
        <taxon>Sordariomycetes</taxon>
        <taxon>Hypocreomycetidae</taxon>
        <taxon>Glomerellales</taxon>
        <taxon>Plectosphaerellaceae</taxon>
        <taxon>Plectosphaerella</taxon>
    </lineage>
</organism>
<dbReference type="OrthoDB" id="5225894at2759"/>
<comment type="caution">
    <text evidence="2">The sequence shown here is derived from an EMBL/GenBank/DDBJ whole genome shotgun (WGS) entry which is preliminary data.</text>
</comment>
<gene>
    <name evidence="2" type="ORF">F5X68DRAFT_239716</name>
</gene>
<sequence>MLSFDPFLQFTAPGLEHRKLARSGSGPRSRTAADCLAQNLDRSGKGGTASIQHSSLSHEVGLSFKNVDPRNFPAAAPEESEAAAFLSLIRELDCAPRDHLNIMELLDISWEINDSGKPWPVLVYRKAPHGDLQTFLESQETPTLSWAQKLRLILDIVRALRYLHTIGVVHGDINPRNILVFEDTPGEFTLKVGDFGYATFGKQDEATVCLPYTRGWAHPTSFRSHCYLRIAKKIETYGLGMVIFWLFFHDIPDYPTVDQIVESQEQGQMLDLARRCITLSTYSSDEKRFIESLLEGTLVHDHEERLGFNDVFRILETQGCIKSLFDPELDVVPSAPAPTTMVIFEFARYAFTLVHVDYRVRSHIVKAMEELLARAPDSVLFKKHATLQLALCYHIGFGVAKDEEKSQQLMLLGEHRPEALSDEVKKLSHHKDLRFREGFAEMWSNSLIRSVDLVEVYRQHPFDPKGLALEAEFPVHQRELRDMTSVLGEDHPLILALKATQACLMSGAALYVDACAEFESIFQTQERLHLDTTETQKELVQLYYEMGQYQKANDRGEALCNELKSDLGEDHLEYIDRRSRLAAVYVDAGELDKAKEIADRNVEIITEKRGEIHPETLSQMRFQSQILLDMDLLDEAHELIDHVIKQQELTLGADHPNTLRSKQILASVYFSKYDFDKCIALEEELLKEWTSRFSEGSQHPDLVHIKAQLSHSHMFSGENVNSEEASKKAMDDIIKVLGPEHPISLEVSDAHVNALMSASKYAMAVRLGTEIHDTASKALGLSSPVNVAIMHTLGTAHRHNGDLSLAEFILSNVAQFRTRIYGELHQDIISSVMQLSCVYSELGQHDEASKMALEAAEATRKKLGPNKGTTIMYELNLAMTYWDLDDFETAKKLEYNAVNNAKASFGLDDEVTLLAMSRLAGTLNKLDEWGEALKYAEPAMQGLVTASGELHEETLMAMTEVAASYAGLGRLTKSRDLYQKTLVLLDRKMREEGDGEDEDCDCKENGEHEHGDYWLLRQNRQLLEAVDKRITEEAPS</sequence>
<dbReference type="EMBL" id="JAGSXJ010000011">
    <property type="protein sequence ID" value="KAH6687211.1"/>
    <property type="molecule type" value="Genomic_DNA"/>
</dbReference>
<dbReference type="SUPFAM" id="SSF56112">
    <property type="entry name" value="Protein kinase-like (PK-like)"/>
    <property type="match status" value="1"/>
</dbReference>
<dbReference type="InterPro" id="IPR000719">
    <property type="entry name" value="Prot_kinase_dom"/>
</dbReference>
<dbReference type="GO" id="GO:0005524">
    <property type="term" value="F:ATP binding"/>
    <property type="evidence" value="ECO:0007669"/>
    <property type="project" value="InterPro"/>
</dbReference>
<dbReference type="Gene3D" id="1.25.40.10">
    <property type="entry name" value="Tetratricopeptide repeat domain"/>
    <property type="match status" value="3"/>
</dbReference>
<accession>A0A9P8VB99</accession>
<dbReference type="InterPro" id="IPR053137">
    <property type="entry name" value="NLR-like"/>
</dbReference>
<dbReference type="InterPro" id="IPR011990">
    <property type="entry name" value="TPR-like_helical_dom_sf"/>
</dbReference>
<evidence type="ECO:0000313" key="3">
    <source>
        <dbReference type="Proteomes" id="UP000770015"/>
    </source>
</evidence>
<dbReference type="PROSITE" id="PS50011">
    <property type="entry name" value="PROTEIN_KINASE_DOM"/>
    <property type="match status" value="1"/>
</dbReference>
<dbReference type="PANTHER" id="PTHR46082">
    <property type="entry name" value="ATP/GTP-BINDING PROTEIN-RELATED"/>
    <property type="match status" value="1"/>
</dbReference>
<dbReference type="CDD" id="cd00180">
    <property type="entry name" value="PKc"/>
    <property type="match status" value="1"/>
</dbReference>
<dbReference type="AlphaFoldDB" id="A0A9P8VB99"/>
<protein>
    <recommendedName>
        <fullName evidence="1">Protein kinase domain-containing protein</fullName>
    </recommendedName>
</protein>
<proteinExistence type="predicted"/>
<name>A0A9P8VB99_9PEZI</name>
<dbReference type="InterPro" id="IPR011009">
    <property type="entry name" value="Kinase-like_dom_sf"/>
</dbReference>
<dbReference type="Proteomes" id="UP000770015">
    <property type="component" value="Unassembled WGS sequence"/>
</dbReference>
<keyword evidence="3" id="KW-1185">Reference proteome</keyword>
<dbReference type="SUPFAM" id="SSF48452">
    <property type="entry name" value="TPR-like"/>
    <property type="match status" value="3"/>
</dbReference>
<dbReference type="Pfam" id="PF00069">
    <property type="entry name" value="Pkinase"/>
    <property type="match status" value="1"/>
</dbReference>
<reference evidence="2" key="1">
    <citation type="journal article" date="2021" name="Nat. Commun.">
        <title>Genetic determinants of endophytism in the Arabidopsis root mycobiome.</title>
        <authorList>
            <person name="Mesny F."/>
            <person name="Miyauchi S."/>
            <person name="Thiergart T."/>
            <person name="Pickel B."/>
            <person name="Atanasova L."/>
            <person name="Karlsson M."/>
            <person name="Huettel B."/>
            <person name="Barry K.W."/>
            <person name="Haridas S."/>
            <person name="Chen C."/>
            <person name="Bauer D."/>
            <person name="Andreopoulos W."/>
            <person name="Pangilinan J."/>
            <person name="LaButti K."/>
            <person name="Riley R."/>
            <person name="Lipzen A."/>
            <person name="Clum A."/>
            <person name="Drula E."/>
            <person name="Henrissat B."/>
            <person name="Kohler A."/>
            <person name="Grigoriev I.V."/>
            <person name="Martin F.M."/>
            <person name="Hacquard S."/>
        </authorList>
    </citation>
    <scope>NUCLEOTIDE SEQUENCE</scope>
    <source>
        <strain evidence="2">MPI-SDFR-AT-0117</strain>
    </source>
</reference>
<feature type="domain" description="Protein kinase" evidence="1">
    <location>
        <begin position="37"/>
        <end position="325"/>
    </location>
</feature>
<dbReference type="GO" id="GO:0004672">
    <property type="term" value="F:protein kinase activity"/>
    <property type="evidence" value="ECO:0007669"/>
    <property type="project" value="InterPro"/>
</dbReference>
<dbReference type="Pfam" id="PF13374">
    <property type="entry name" value="TPR_10"/>
    <property type="match status" value="1"/>
</dbReference>
<dbReference type="Gene3D" id="1.10.510.10">
    <property type="entry name" value="Transferase(Phosphotransferase) domain 1"/>
    <property type="match status" value="1"/>
</dbReference>
<evidence type="ECO:0000259" key="1">
    <source>
        <dbReference type="PROSITE" id="PS50011"/>
    </source>
</evidence>